<feature type="domain" description="HD" evidence="1">
    <location>
        <begin position="86"/>
        <end position="175"/>
    </location>
</feature>
<proteinExistence type="predicted"/>
<reference evidence="2 3" key="1">
    <citation type="journal article" date="2013" name="J. Microbiol.">
        <title>Mucilaginibacter ginsenosidivorax sp. nov., with ginsenoside converting activity isolated from sediment.</title>
        <authorList>
            <person name="Kim J.K."/>
            <person name="Choi T.E."/>
            <person name="Liu Q.M."/>
            <person name="Park H.Y."/>
            <person name="Yi T.H."/>
            <person name="Yoon M.H."/>
            <person name="Kim S.C."/>
            <person name="Im W.T."/>
        </authorList>
    </citation>
    <scope>NUCLEOTIDE SEQUENCE [LARGE SCALE GENOMIC DNA]</scope>
    <source>
        <strain evidence="2 3">KHI28</strain>
    </source>
</reference>
<dbReference type="PANTHER" id="PTHR35569">
    <property type="entry name" value="CYANAMIDE HYDRATASE DDI2-RELATED"/>
    <property type="match status" value="1"/>
</dbReference>
<dbReference type="Pfam" id="PF01966">
    <property type="entry name" value="HD"/>
    <property type="match status" value="1"/>
</dbReference>
<dbReference type="AlphaFoldDB" id="A0A5B8W5K7"/>
<organism evidence="2 3">
    <name type="scientific">Mucilaginibacter ginsenosidivorax</name>
    <dbReference type="NCBI Taxonomy" id="862126"/>
    <lineage>
        <taxon>Bacteria</taxon>
        <taxon>Pseudomonadati</taxon>
        <taxon>Bacteroidota</taxon>
        <taxon>Sphingobacteriia</taxon>
        <taxon>Sphingobacteriales</taxon>
        <taxon>Sphingobacteriaceae</taxon>
        <taxon>Mucilaginibacter</taxon>
    </lineage>
</organism>
<dbReference type="CDD" id="cd00077">
    <property type="entry name" value="HDc"/>
    <property type="match status" value="1"/>
</dbReference>
<keyword evidence="3" id="KW-1185">Reference proteome</keyword>
<sequence>MKRSKVGTYEWSLSTDTSLNLKESIALFGQLVAAQLFDALNAAGNKLGLNRNKMARVDASKIIIPDSKIAKETFEYASELYDLPLLNHCIRTYLWGVLLGQYDNVHPDLEFLYVSGLLHDIGLSKVHEHKIGSCCFAITGAGQAKAFVEQKGWMPERSIALFNAIGMHLNPMVSKTDGLEGFLLKSGAFMDLLGGGHTKIPLSEKTKIIHEYPRLKFNEDILDVKHLPNSRGAFFAKFGAEKLSKKNPLNQLEHVDLSNK</sequence>
<evidence type="ECO:0000259" key="1">
    <source>
        <dbReference type="Pfam" id="PF01966"/>
    </source>
</evidence>
<protein>
    <recommendedName>
        <fullName evidence="1">HD domain-containing protein</fullName>
    </recommendedName>
</protein>
<dbReference type="Gene3D" id="1.10.3210.10">
    <property type="entry name" value="Hypothetical protein af1432"/>
    <property type="match status" value="1"/>
</dbReference>
<dbReference type="PANTHER" id="PTHR35569:SF1">
    <property type="entry name" value="CYANAMIDE HYDRATASE DDI2-RELATED"/>
    <property type="match status" value="1"/>
</dbReference>
<dbReference type="OrthoDB" id="8478129at2"/>
<dbReference type="EMBL" id="CP042437">
    <property type="protein sequence ID" value="QEC78869.1"/>
    <property type="molecule type" value="Genomic_DNA"/>
</dbReference>
<evidence type="ECO:0000313" key="2">
    <source>
        <dbReference type="EMBL" id="QEC78869.1"/>
    </source>
</evidence>
<evidence type="ECO:0000313" key="3">
    <source>
        <dbReference type="Proteomes" id="UP000321362"/>
    </source>
</evidence>
<dbReference type="KEGG" id="mgk:FSB76_24035"/>
<gene>
    <name evidence="2" type="ORF">FSB76_24035</name>
</gene>
<accession>A0A5B8W5K7</accession>
<dbReference type="Proteomes" id="UP000321362">
    <property type="component" value="Chromosome"/>
</dbReference>
<dbReference type="InterPro" id="IPR006674">
    <property type="entry name" value="HD_domain"/>
</dbReference>
<name>A0A5B8W5K7_9SPHI</name>
<dbReference type="InterPro" id="IPR003607">
    <property type="entry name" value="HD/PDEase_dom"/>
</dbReference>
<dbReference type="SUPFAM" id="SSF109604">
    <property type="entry name" value="HD-domain/PDEase-like"/>
    <property type="match status" value="1"/>
</dbReference>
<dbReference type="RefSeq" id="WP_147057926.1">
    <property type="nucleotide sequence ID" value="NZ_CP042437.1"/>
</dbReference>